<dbReference type="AlphaFoldDB" id="A0A0C9UIF3"/>
<organism evidence="2 3">
    <name type="scientific">Sphaerobolus stellatus (strain SS14)</name>
    <dbReference type="NCBI Taxonomy" id="990650"/>
    <lineage>
        <taxon>Eukaryota</taxon>
        <taxon>Fungi</taxon>
        <taxon>Dikarya</taxon>
        <taxon>Basidiomycota</taxon>
        <taxon>Agaricomycotina</taxon>
        <taxon>Agaricomycetes</taxon>
        <taxon>Phallomycetidae</taxon>
        <taxon>Geastrales</taxon>
        <taxon>Sphaerobolaceae</taxon>
        <taxon>Sphaerobolus</taxon>
    </lineage>
</organism>
<name>A0A0C9UIF3_SPHS4</name>
<evidence type="ECO:0000313" key="2">
    <source>
        <dbReference type="EMBL" id="KIJ28712.1"/>
    </source>
</evidence>
<dbReference type="Proteomes" id="UP000054279">
    <property type="component" value="Unassembled WGS sequence"/>
</dbReference>
<accession>A0A0C9UIF3</accession>
<dbReference type="EMBL" id="KN837300">
    <property type="protein sequence ID" value="KIJ28712.1"/>
    <property type="molecule type" value="Genomic_DNA"/>
</dbReference>
<keyword evidence="3" id="KW-1185">Reference proteome</keyword>
<protein>
    <submittedName>
        <fullName evidence="2">Uncharacterized protein</fullName>
    </submittedName>
</protein>
<dbReference type="HOGENOM" id="CLU_352017_0_0_1"/>
<sequence length="799" mass="92204">MNHFKGSQLKVDSNWPAGNIFFHSHDTMELPPFHWKSWVKCTSLSKTPTASRHSTKSQIIRPHYVSKLILTTIFKMPAFFKCLNLNNYQDSHLWNLAIIRNLFYDFYQLDRTYRVIWDPKHHPSHIKNDPNESQWKEGDRINYALLLVQKYTHSTPSKEDSTQQTKKFYQLCKPEGSEYCFSIPSEYFAPLALLNASIFNIIEDVSETDPGQENQEKYVVNLHRLNYMLGLRELFFHEVLVGHHLKTMCPSWRSVALHEWTHRVSAHYDGLKAALLEHTQEERSEYKDKSPNGYNCILDGNDWFTIATQAKRFIATHAGNNDGFFWCPYKRPLQKCRAYKHNTGGSSQIKTLVTPVDPLHINNEFSKLPGNFNILDHLNMTPCRKLSASEHDFVFREQDLADLDDAMDGGLSQNDADAQDVDAQDDDDAVMDDAVALSDKDAVMKDCDEGVLNNDDNQAALSEDDAAQNDLSDSPETADDAAQKDSSDSSETEEAAELRVREEKLMAEAALLNLFHFVNAPAAALFCNNTKDWIQERLPKRIEFAFSFQVNSWFKTYVAYLKFYRRMSVAPDLPEWVNRGPGPDWQNQNQASLAVFERFCQWLSIVQVVYHKKGVTPLPSICNEVQVVIEQMSQTFQVDSNFYESYGYQKILKLNLPEDQTWSMLRIAQCRYNIMHTTSSEETIQLGNNICFLLKRLLYDELSISDIIGPAIPWERKVFTSDTEIKHLASLVKEWFWMFTTLEAEVPKVTIPVSLSQLKNRINWWQIGFKKILNTVEAADKRQEKRKVTDAVEKEKVSD</sequence>
<evidence type="ECO:0000256" key="1">
    <source>
        <dbReference type="SAM" id="MobiDB-lite"/>
    </source>
</evidence>
<feature type="region of interest" description="Disordered" evidence="1">
    <location>
        <begin position="405"/>
        <end position="425"/>
    </location>
</feature>
<evidence type="ECO:0000313" key="3">
    <source>
        <dbReference type="Proteomes" id="UP000054279"/>
    </source>
</evidence>
<reference evidence="2 3" key="1">
    <citation type="submission" date="2014-06" db="EMBL/GenBank/DDBJ databases">
        <title>Evolutionary Origins and Diversification of the Mycorrhizal Mutualists.</title>
        <authorList>
            <consortium name="DOE Joint Genome Institute"/>
            <consortium name="Mycorrhizal Genomics Consortium"/>
            <person name="Kohler A."/>
            <person name="Kuo A."/>
            <person name="Nagy L.G."/>
            <person name="Floudas D."/>
            <person name="Copeland A."/>
            <person name="Barry K.W."/>
            <person name="Cichocki N."/>
            <person name="Veneault-Fourrey C."/>
            <person name="LaButti K."/>
            <person name="Lindquist E.A."/>
            <person name="Lipzen A."/>
            <person name="Lundell T."/>
            <person name="Morin E."/>
            <person name="Murat C."/>
            <person name="Riley R."/>
            <person name="Ohm R."/>
            <person name="Sun H."/>
            <person name="Tunlid A."/>
            <person name="Henrissat B."/>
            <person name="Grigoriev I.V."/>
            <person name="Hibbett D.S."/>
            <person name="Martin F."/>
        </authorList>
    </citation>
    <scope>NUCLEOTIDE SEQUENCE [LARGE SCALE GENOMIC DNA]</scope>
    <source>
        <strain evidence="2 3">SS14</strain>
    </source>
</reference>
<proteinExistence type="predicted"/>
<gene>
    <name evidence="2" type="ORF">M422DRAFT_270014</name>
</gene>
<feature type="region of interest" description="Disordered" evidence="1">
    <location>
        <begin position="464"/>
        <end position="497"/>
    </location>
</feature>